<keyword evidence="3" id="KW-0808">Transferase</keyword>
<evidence type="ECO:0000313" key="4">
    <source>
        <dbReference type="Proteomes" id="UP000253741"/>
    </source>
</evidence>
<comment type="caution">
    <text evidence="3">The sequence shown here is derived from an EMBL/GenBank/DDBJ whole genome shotgun (WGS) entry which is preliminary data.</text>
</comment>
<dbReference type="EMBL" id="QQNA01000316">
    <property type="protein sequence ID" value="RDG34218.1"/>
    <property type="molecule type" value="Genomic_DNA"/>
</dbReference>
<proteinExistence type="predicted"/>
<dbReference type="CDD" id="cd04301">
    <property type="entry name" value="NAT_SF"/>
    <property type="match status" value="1"/>
</dbReference>
<feature type="compositionally biased region" description="Low complexity" evidence="1">
    <location>
        <begin position="98"/>
        <end position="113"/>
    </location>
</feature>
<feature type="region of interest" description="Disordered" evidence="1">
    <location>
        <begin position="88"/>
        <end position="113"/>
    </location>
</feature>
<evidence type="ECO:0000256" key="1">
    <source>
        <dbReference type="SAM" id="MobiDB-lite"/>
    </source>
</evidence>
<dbReference type="OrthoDB" id="9803233at2"/>
<dbReference type="Proteomes" id="UP000253741">
    <property type="component" value="Unassembled WGS sequence"/>
</dbReference>
<evidence type="ECO:0000259" key="2">
    <source>
        <dbReference type="PROSITE" id="PS51186"/>
    </source>
</evidence>
<dbReference type="InterPro" id="IPR000182">
    <property type="entry name" value="GNAT_dom"/>
</dbReference>
<keyword evidence="4" id="KW-1185">Reference proteome</keyword>
<dbReference type="Pfam" id="PF13508">
    <property type="entry name" value="Acetyltransf_7"/>
    <property type="match status" value="1"/>
</dbReference>
<evidence type="ECO:0000313" key="3">
    <source>
        <dbReference type="EMBL" id="RDG34218.1"/>
    </source>
</evidence>
<gene>
    <name evidence="3" type="ORF">DVH02_30515</name>
</gene>
<protein>
    <submittedName>
        <fullName evidence="3">N-acetyltransferase</fullName>
    </submittedName>
</protein>
<dbReference type="Gene3D" id="3.40.630.30">
    <property type="match status" value="1"/>
</dbReference>
<name>A0A370AX95_9ACTN</name>
<feature type="domain" description="N-acetyltransferase" evidence="2">
    <location>
        <begin position="1"/>
        <end position="91"/>
    </location>
</feature>
<organism evidence="3 4">
    <name type="scientific">Streptomyces corynorhini</name>
    <dbReference type="NCBI Taxonomy" id="2282652"/>
    <lineage>
        <taxon>Bacteria</taxon>
        <taxon>Bacillati</taxon>
        <taxon>Actinomycetota</taxon>
        <taxon>Actinomycetes</taxon>
        <taxon>Kitasatosporales</taxon>
        <taxon>Streptomycetaceae</taxon>
        <taxon>Streptomyces</taxon>
    </lineage>
</organism>
<sequence>MLVAGAFAGCVTLRPQDGGRWLEHFYLSPAVQGRGLGSAVLGSLLARTDAEDAAVRLDVVRGSAARRLYERHGFTVECEDPIDVYMVRPPGGSPGAPPQAHAGAQVPVSGRPG</sequence>
<accession>A0A370AX95</accession>
<dbReference type="SUPFAM" id="SSF55729">
    <property type="entry name" value="Acyl-CoA N-acyltransferases (Nat)"/>
    <property type="match status" value="1"/>
</dbReference>
<dbReference type="GO" id="GO:0016747">
    <property type="term" value="F:acyltransferase activity, transferring groups other than amino-acyl groups"/>
    <property type="evidence" value="ECO:0007669"/>
    <property type="project" value="InterPro"/>
</dbReference>
<reference evidence="3 4" key="1">
    <citation type="submission" date="2018-07" db="EMBL/GenBank/DDBJ databases">
        <title>Streptomyces species from bats.</title>
        <authorList>
            <person name="Dunlap C."/>
        </authorList>
    </citation>
    <scope>NUCLEOTIDE SEQUENCE [LARGE SCALE GENOMIC DNA]</scope>
    <source>
        <strain evidence="3 4">AC230</strain>
    </source>
</reference>
<dbReference type="AlphaFoldDB" id="A0A370AX95"/>
<dbReference type="PROSITE" id="PS51186">
    <property type="entry name" value="GNAT"/>
    <property type="match status" value="1"/>
</dbReference>
<dbReference type="InterPro" id="IPR016181">
    <property type="entry name" value="Acyl_CoA_acyltransferase"/>
</dbReference>